<proteinExistence type="predicted"/>
<evidence type="ECO:0000259" key="1">
    <source>
        <dbReference type="Pfam" id="PF23674"/>
    </source>
</evidence>
<accession>A0A0M3INN8</accession>
<protein>
    <submittedName>
        <fullName evidence="3">FLYWCH-type domain-containing protein</fullName>
    </submittedName>
</protein>
<name>A0A0M3INN8_ASCLU</name>
<organism evidence="2 3">
    <name type="scientific">Ascaris lumbricoides</name>
    <name type="common">Giant roundworm</name>
    <dbReference type="NCBI Taxonomy" id="6252"/>
    <lineage>
        <taxon>Eukaryota</taxon>
        <taxon>Metazoa</taxon>
        <taxon>Ecdysozoa</taxon>
        <taxon>Nematoda</taxon>
        <taxon>Chromadorea</taxon>
        <taxon>Rhabditida</taxon>
        <taxon>Spirurina</taxon>
        <taxon>Ascaridomorpha</taxon>
        <taxon>Ascaridoidea</taxon>
        <taxon>Ascarididae</taxon>
        <taxon>Ascaris</taxon>
    </lineage>
</organism>
<dbReference type="Proteomes" id="UP000036681">
    <property type="component" value="Unplaced"/>
</dbReference>
<evidence type="ECO:0000313" key="3">
    <source>
        <dbReference type="WBParaSite" id="ALUE_0002036601-mRNA-1"/>
    </source>
</evidence>
<sequence length="217" mass="24964">MQMADAEDFGVAVRACSRAKVHPILAFPSRECRGRIIEFEFAGRGRDYVTEYYRCSKCFRLKRQNPKLDPVPRVTVINGRFKTDPEHPQHAHYCQLDTIGEAAGKRDGYSPLSTLFNEEVHCERVGAAERRIGENKMYMDECDRKGIATYIPTKSDKRTDMIALQVESDCHETLTGTMLRRSSRKRNEMDYNTIENNYVDISSNVSVLFVEILPNDR</sequence>
<reference evidence="3" key="1">
    <citation type="submission" date="2017-02" db="UniProtKB">
        <authorList>
            <consortium name="WormBaseParasite"/>
        </authorList>
    </citation>
    <scope>IDENTIFICATION</scope>
</reference>
<dbReference type="Pfam" id="PF23674">
    <property type="entry name" value="RYYR-CCHC"/>
    <property type="match status" value="1"/>
</dbReference>
<dbReference type="WBParaSite" id="ALUE_0002036601-mRNA-1">
    <property type="protein sequence ID" value="ALUE_0002036601-mRNA-1"/>
    <property type="gene ID" value="ALUE_0002036601"/>
</dbReference>
<dbReference type="InterPro" id="IPR057001">
    <property type="entry name" value="RYYR-CCHC"/>
</dbReference>
<evidence type="ECO:0000313" key="2">
    <source>
        <dbReference type="Proteomes" id="UP000036681"/>
    </source>
</evidence>
<feature type="domain" description="RYYR-CCHC" evidence="1">
    <location>
        <begin position="34"/>
        <end position="94"/>
    </location>
</feature>
<dbReference type="AlphaFoldDB" id="A0A0M3INN8"/>
<keyword evidence="2" id="KW-1185">Reference proteome</keyword>